<feature type="compositionally biased region" description="Basic residues" evidence="1">
    <location>
        <begin position="534"/>
        <end position="544"/>
    </location>
</feature>
<keyword evidence="4" id="KW-1185">Reference proteome</keyword>
<gene>
    <name evidence="3" type="ORF">PMEA_00035007</name>
</gene>
<feature type="compositionally biased region" description="Basic and acidic residues" evidence="1">
    <location>
        <begin position="545"/>
        <end position="556"/>
    </location>
</feature>
<feature type="region of interest" description="Disordered" evidence="1">
    <location>
        <begin position="250"/>
        <end position="323"/>
    </location>
</feature>
<feature type="domain" description="SEA" evidence="2">
    <location>
        <begin position="331"/>
        <end position="410"/>
    </location>
</feature>
<sequence>MKIISTYGNLRSNVDGISICETIPGLNLYICFIWIVVLIHKQVSAGYCWSGKDAETSFPLAGQAFDCKTFDSKSCGKDDKYCVGEEKSVFVYRLLGKVYNLTVLMTNTSFDDFLWFAHSPQFIELRREFELGVLQAYDGYDPFLGVTTLRFSEAPGDSNIVVHFAIEFKDKGVHLHNLTAALACQTLGKHTFLSSLGQVGECWSGVNAENTYKQDGPSQECLTNDFLKCGPKDKYCVGKQDTNFVYAINASSPTSQPTDQPKTKPTTIPKTTPTTRPETVLSSSPTSQPTGQPRKKPTTIPKIKPTTRPESVQSLFPSPKSEHHDDLACKVYNLTVLLSNNSFDDHLRFAHSPQFIELRREFELGVLQAYDGYNPFLGVTTLRFSKAPGDSHTVVHFVIEFKDKGVHLHNLTAALARENLGKLTLLPSLGQVACYKGPFPPVCPLPCFSACAPRCYFSCCQQYHLNYYAILPPPHNIHRAPCPEGCPITCAPFGCTTHCCHSLPHYEYGKRHQAPKLGSNRKLATSSIDIIRRIKRKKKKPGAKRIKETNSSEKNS</sequence>
<feature type="compositionally biased region" description="Low complexity" evidence="1">
    <location>
        <begin position="251"/>
        <end position="309"/>
    </location>
</feature>
<protein>
    <recommendedName>
        <fullName evidence="2">SEA domain-containing protein</fullName>
    </recommendedName>
</protein>
<dbReference type="Pfam" id="PF01390">
    <property type="entry name" value="SEA"/>
    <property type="match status" value="1"/>
</dbReference>
<reference evidence="3 4" key="1">
    <citation type="submission" date="2022-05" db="EMBL/GenBank/DDBJ databases">
        <authorList>
            <consortium name="Genoscope - CEA"/>
            <person name="William W."/>
        </authorList>
    </citation>
    <scope>NUCLEOTIDE SEQUENCE [LARGE SCALE GENOMIC DNA]</scope>
</reference>
<feature type="region of interest" description="Disordered" evidence="1">
    <location>
        <begin position="534"/>
        <end position="556"/>
    </location>
</feature>
<name>A0AAU9W8E3_9CNID</name>
<dbReference type="InterPro" id="IPR000082">
    <property type="entry name" value="SEA_dom"/>
</dbReference>
<evidence type="ECO:0000313" key="4">
    <source>
        <dbReference type="Proteomes" id="UP001159428"/>
    </source>
</evidence>
<dbReference type="EMBL" id="CALNXJ010000009">
    <property type="protein sequence ID" value="CAH3105042.1"/>
    <property type="molecule type" value="Genomic_DNA"/>
</dbReference>
<evidence type="ECO:0000256" key="1">
    <source>
        <dbReference type="SAM" id="MobiDB-lite"/>
    </source>
</evidence>
<accession>A0AAU9W8E3</accession>
<evidence type="ECO:0000259" key="2">
    <source>
        <dbReference type="Pfam" id="PF01390"/>
    </source>
</evidence>
<dbReference type="GO" id="GO:0007601">
    <property type="term" value="P:visual perception"/>
    <property type="evidence" value="ECO:0007669"/>
    <property type="project" value="InterPro"/>
</dbReference>
<dbReference type="PANTHER" id="PTHR12199">
    <property type="entry name" value="INTERPHOTORECEPTOR MATRIX PROTEOGLYCAN"/>
    <property type="match status" value="1"/>
</dbReference>
<evidence type="ECO:0000313" key="3">
    <source>
        <dbReference type="EMBL" id="CAH3105042.1"/>
    </source>
</evidence>
<dbReference type="PANTHER" id="PTHR12199:SF5">
    <property type="entry name" value="MUCIN-2-LIKE ISOFORM X1"/>
    <property type="match status" value="1"/>
</dbReference>
<dbReference type="AlphaFoldDB" id="A0AAU9W8E3"/>
<comment type="caution">
    <text evidence="3">The sequence shown here is derived from an EMBL/GenBank/DDBJ whole genome shotgun (WGS) entry which is preliminary data.</text>
</comment>
<dbReference type="InterPro" id="IPR039861">
    <property type="entry name" value="IMPG"/>
</dbReference>
<dbReference type="Proteomes" id="UP001159428">
    <property type="component" value="Unassembled WGS sequence"/>
</dbReference>
<proteinExistence type="predicted"/>
<organism evidence="3 4">
    <name type="scientific">Pocillopora meandrina</name>
    <dbReference type="NCBI Taxonomy" id="46732"/>
    <lineage>
        <taxon>Eukaryota</taxon>
        <taxon>Metazoa</taxon>
        <taxon>Cnidaria</taxon>
        <taxon>Anthozoa</taxon>
        <taxon>Hexacorallia</taxon>
        <taxon>Scleractinia</taxon>
        <taxon>Astrocoeniina</taxon>
        <taxon>Pocilloporidae</taxon>
        <taxon>Pocillopora</taxon>
    </lineage>
</organism>